<dbReference type="AlphaFoldDB" id="A0A1H5TPD3"/>
<dbReference type="Gene3D" id="1.10.357.10">
    <property type="entry name" value="Tetracycline Repressor, domain 2"/>
    <property type="match status" value="1"/>
</dbReference>
<dbReference type="EMBL" id="FNVB01000002">
    <property type="protein sequence ID" value="SEF64609.1"/>
    <property type="molecule type" value="Genomic_DNA"/>
</dbReference>
<name>A0A1H5TPD3_9PSEU</name>
<evidence type="ECO:0000259" key="3">
    <source>
        <dbReference type="PROSITE" id="PS50977"/>
    </source>
</evidence>
<feature type="DNA-binding region" description="H-T-H motif" evidence="2">
    <location>
        <begin position="28"/>
        <end position="47"/>
    </location>
</feature>
<accession>A0A1H5TPD3</accession>
<dbReference type="EMBL" id="FOME01000001">
    <property type="protein sequence ID" value="SFC44011.1"/>
    <property type="molecule type" value="Genomic_DNA"/>
</dbReference>
<keyword evidence="6" id="KW-1185">Reference proteome</keyword>
<organism evidence="4 7">
    <name type="scientific">Saccharopolyspora kobensis</name>
    <dbReference type="NCBI Taxonomy" id="146035"/>
    <lineage>
        <taxon>Bacteria</taxon>
        <taxon>Bacillati</taxon>
        <taxon>Actinomycetota</taxon>
        <taxon>Actinomycetes</taxon>
        <taxon>Pseudonocardiales</taxon>
        <taxon>Pseudonocardiaceae</taxon>
        <taxon>Saccharopolyspora</taxon>
    </lineage>
</organism>
<protein>
    <submittedName>
        <fullName evidence="4">Transcriptional regulator, TetR family</fullName>
    </submittedName>
</protein>
<dbReference type="PANTHER" id="PTHR30055">
    <property type="entry name" value="HTH-TYPE TRANSCRIPTIONAL REGULATOR RUTR"/>
    <property type="match status" value="1"/>
</dbReference>
<dbReference type="PANTHER" id="PTHR30055:SF231">
    <property type="entry name" value="TRANSCRIPTIONAL REGULATORY PROTEIN (PROBABLY DEOR-FAMILY)-RELATED"/>
    <property type="match status" value="1"/>
</dbReference>
<dbReference type="GO" id="GO:0000976">
    <property type="term" value="F:transcription cis-regulatory region binding"/>
    <property type="evidence" value="ECO:0007669"/>
    <property type="project" value="TreeGrafter"/>
</dbReference>
<dbReference type="InterPro" id="IPR009057">
    <property type="entry name" value="Homeodomain-like_sf"/>
</dbReference>
<evidence type="ECO:0000313" key="4">
    <source>
        <dbReference type="EMBL" id="SEF64609.1"/>
    </source>
</evidence>
<dbReference type="InterPro" id="IPR050109">
    <property type="entry name" value="HTH-type_TetR-like_transc_reg"/>
</dbReference>
<dbReference type="Proteomes" id="UP000236729">
    <property type="component" value="Unassembled WGS sequence"/>
</dbReference>
<dbReference type="SUPFAM" id="SSF46689">
    <property type="entry name" value="Homeodomain-like"/>
    <property type="match status" value="1"/>
</dbReference>
<dbReference type="RefSeq" id="WP_093345985.1">
    <property type="nucleotide sequence ID" value="NZ_FNVB01000002.1"/>
</dbReference>
<keyword evidence="1 2" id="KW-0238">DNA-binding</keyword>
<dbReference type="Pfam" id="PF17940">
    <property type="entry name" value="TetR_C_31"/>
    <property type="match status" value="1"/>
</dbReference>
<evidence type="ECO:0000313" key="5">
    <source>
        <dbReference type="EMBL" id="SFC44011.1"/>
    </source>
</evidence>
<reference evidence="4" key="2">
    <citation type="submission" date="2016-10" db="EMBL/GenBank/DDBJ databases">
        <authorList>
            <person name="de Groot N.N."/>
        </authorList>
    </citation>
    <scope>NUCLEOTIDE SEQUENCE [LARGE SCALE GENOMIC DNA]</scope>
    <source>
        <strain evidence="4">ATCC 20501</strain>
    </source>
</reference>
<proteinExistence type="predicted"/>
<dbReference type="PROSITE" id="PS50977">
    <property type="entry name" value="HTH_TETR_2"/>
    <property type="match status" value="1"/>
</dbReference>
<gene>
    <name evidence="4" type="ORF">SAMN02982929_00283</name>
    <name evidence="5" type="ORF">SAMN05216506_101749</name>
</gene>
<dbReference type="InterPro" id="IPR041583">
    <property type="entry name" value="TetR_C_31"/>
</dbReference>
<dbReference type="SMR" id="A0A1H5TPD3"/>
<evidence type="ECO:0000313" key="6">
    <source>
        <dbReference type="Proteomes" id="UP000199690"/>
    </source>
</evidence>
<dbReference type="GO" id="GO:0003700">
    <property type="term" value="F:DNA-binding transcription factor activity"/>
    <property type="evidence" value="ECO:0007669"/>
    <property type="project" value="TreeGrafter"/>
</dbReference>
<feature type="domain" description="HTH tetR-type" evidence="3">
    <location>
        <begin position="5"/>
        <end position="65"/>
    </location>
</feature>
<dbReference type="InterPro" id="IPR001647">
    <property type="entry name" value="HTH_TetR"/>
</dbReference>
<reference evidence="6 7" key="1">
    <citation type="submission" date="2016-10" db="EMBL/GenBank/DDBJ databases">
        <authorList>
            <person name="Varghese N."/>
            <person name="Submissions S."/>
        </authorList>
    </citation>
    <scope>NUCLEOTIDE SEQUENCE [LARGE SCALE GENOMIC DNA]</scope>
    <source>
        <strain evidence="7">ATCC 20501</strain>
        <strain evidence="5 6">CGMCC 4.3529</strain>
    </source>
</reference>
<evidence type="ECO:0000256" key="2">
    <source>
        <dbReference type="PROSITE-ProRule" id="PRU00335"/>
    </source>
</evidence>
<evidence type="ECO:0000256" key="1">
    <source>
        <dbReference type="ARBA" id="ARBA00023125"/>
    </source>
</evidence>
<evidence type="ECO:0000313" key="7">
    <source>
        <dbReference type="Proteomes" id="UP000236729"/>
    </source>
</evidence>
<dbReference type="Proteomes" id="UP000199690">
    <property type="component" value="Unassembled WGS sequence"/>
</dbReference>
<sequence length="208" mass="22085">MPQRGNRRELLADAAIEVLAREGGRGLTHRAIDREAEVPEGTTKNYFPTRSALYLAVARYLAARHTEALEALCSEIPADVSSEDITALYAAMLRRMATSARSQFLALFELHLEAVRNPEVRTALSAITEANVDTAVHLHSAVGRRISRRGAGLLDAGMLGVALSMLSLPEDLVSELGLDDADGLARALLALGSPHGGPALGVLRDAAG</sequence>
<accession>A0A1I1J7B2</accession>